<reference evidence="4 5" key="1">
    <citation type="submission" date="2009-01" db="EMBL/GenBank/DDBJ databases">
        <authorList>
            <person name="Fulton L."/>
            <person name="Clifton S."/>
            <person name="Fulton B."/>
            <person name="Xu J."/>
            <person name="Minx P."/>
            <person name="Pepin K.H."/>
            <person name="Johnson M."/>
            <person name="Bhonagiri V."/>
            <person name="Nash W.E."/>
            <person name="Mardis E.R."/>
            <person name="Wilson R.K."/>
        </authorList>
    </citation>
    <scope>NUCLEOTIDE SEQUENCE [LARGE SCALE GENOMIC DNA]</scope>
    <source>
        <strain evidence="4 5">DSM 5476</strain>
    </source>
</reference>
<feature type="transmembrane region" description="Helical" evidence="3">
    <location>
        <begin position="104"/>
        <end position="124"/>
    </location>
</feature>
<keyword evidence="1 3" id="KW-0812">Transmembrane</keyword>
<sequence>MGIRFFDDQKYLIVSLFIVLYTMLPFFLVFEKRRPRAREIVVIAVMAALTICGNLLTYLFIPFQAGTALVIVAGVSFGPEAGFLVGALARFVCNFFQGQGPWTPWQMFCWGLLGFLAGLVFNKVNAEKANSRDFKVILGPVVCVLISVGLAFGIHLIWGQGSFLGWQLYIFGAVGLLAGVLIQRKRLPVDSLTLALFGFLTVFIIYGGIMNTAAMIMTSAIPASNISISWESLTLLYLSGVPYDAMHAAGTAFFLFIFGEQMVRKMERVKVKYRLYL</sequence>
<dbReference type="HOGENOM" id="CLU_069956_0_1_9"/>
<dbReference type="PANTHER" id="PTHR37815:SF3">
    <property type="entry name" value="UPF0397 PROTEIN SPR0429"/>
    <property type="match status" value="1"/>
</dbReference>
<feature type="transmembrane region" description="Helical" evidence="3">
    <location>
        <begin position="12"/>
        <end position="30"/>
    </location>
</feature>
<feature type="transmembrane region" description="Helical" evidence="3">
    <location>
        <begin position="136"/>
        <end position="158"/>
    </location>
</feature>
<feature type="transmembrane region" description="Helical" evidence="3">
    <location>
        <begin position="194"/>
        <end position="216"/>
    </location>
</feature>
<protein>
    <recommendedName>
        <fullName evidence="6">ECF transporter S component</fullName>
    </recommendedName>
</protein>
<keyword evidence="3" id="KW-0472">Membrane</keyword>
<evidence type="ECO:0000256" key="2">
    <source>
        <dbReference type="ARBA" id="ARBA00022989"/>
    </source>
</evidence>
<dbReference type="STRING" id="537013.CLOSTMETH_02292"/>
<dbReference type="Pfam" id="PF07155">
    <property type="entry name" value="ECF-ribofla_trS"/>
    <property type="match status" value="1"/>
</dbReference>
<gene>
    <name evidence="4" type="ORF">CLOSTMETH_02292</name>
</gene>
<dbReference type="Gene3D" id="1.10.1760.20">
    <property type="match status" value="1"/>
</dbReference>
<evidence type="ECO:0000313" key="5">
    <source>
        <dbReference type="Proteomes" id="UP000003340"/>
    </source>
</evidence>
<feature type="transmembrane region" description="Helical" evidence="3">
    <location>
        <begin position="236"/>
        <end position="258"/>
    </location>
</feature>
<feature type="transmembrane region" description="Helical" evidence="3">
    <location>
        <begin position="68"/>
        <end position="92"/>
    </location>
</feature>
<dbReference type="Proteomes" id="UP000003340">
    <property type="component" value="Unassembled WGS sequence"/>
</dbReference>
<evidence type="ECO:0000256" key="1">
    <source>
        <dbReference type="ARBA" id="ARBA00022692"/>
    </source>
</evidence>
<name>C0EEK1_9FIRM</name>
<dbReference type="InterPro" id="IPR009825">
    <property type="entry name" value="ECF_substrate-spec-like"/>
</dbReference>
<dbReference type="GO" id="GO:0016020">
    <property type="term" value="C:membrane"/>
    <property type="evidence" value="ECO:0007669"/>
    <property type="project" value="InterPro"/>
</dbReference>
<accession>C0EEK1</accession>
<evidence type="ECO:0008006" key="6">
    <source>
        <dbReference type="Google" id="ProtNLM"/>
    </source>
</evidence>
<dbReference type="EMBL" id="ACEC01000074">
    <property type="protein sequence ID" value="EEG30099.1"/>
    <property type="molecule type" value="Genomic_DNA"/>
</dbReference>
<dbReference type="eggNOG" id="COG4720">
    <property type="taxonomic scope" value="Bacteria"/>
</dbReference>
<keyword evidence="2 3" id="KW-1133">Transmembrane helix</keyword>
<dbReference type="PANTHER" id="PTHR37815">
    <property type="entry name" value="UPF0397 PROTEIN BC_2624-RELATED"/>
    <property type="match status" value="1"/>
</dbReference>
<feature type="transmembrane region" description="Helical" evidence="3">
    <location>
        <begin position="164"/>
        <end position="182"/>
    </location>
</feature>
<evidence type="ECO:0000313" key="4">
    <source>
        <dbReference type="EMBL" id="EEG30099.1"/>
    </source>
</evidence>
<dbReference type="AlphaFoldDB" id="C0EEK1"/>
<feature type="transmembrane region" description="Helical" evidence="3">
    <location>
        <begin position="42"/>
        <end position="61"/>
    </location>
</feature>
<reference evidence="4 5" key="2">
    <citation type="submission" date="2009-02" db="EMBL/GenBank/DDBJ databases">
        <title>Draft genome sequence of Clostridium methylpentosum (DSM 5476).</title>
        <authorList>
            <person name="Sudarsanam P."/>
            <person name="Ley R."/>
            <person name="Guruge J."/>
            <person name="Turnbaugh P.J."/>
            <person name="Mahowald M."/>
            <person name="Liep D."/>
            <person name="Gordon J."/>
        </authorList>
    </citation>
    <scope>NUCLEOTIDE SEQUENCE [LARGE SCALE GENOMIC DNA]</scope>
    <source>
        <strain evidence="4 5">DSM 5476</strain>
    </source>
</reference>
<proteinExistence type="predicted"/>
<keyword evidence="5" id="KW-1185">Reference proteome</keyword>
<comment type="caution">
    <text evidence="4">The sequence shown here is derived from an EMBL/GenBank/DDBJ whole genome shotgun (WGS) entry which is preliminary data.</text>
</comment>
<evidence type="ECO:0000256" key="3">
    <source>
        <dbReference type="SAM" id="Phobius"/>
    </source>
</evidence>
<organism evidence="4 5">
    <name type="scientific">[Clostridium] methylpentosum DSM 5476</name>
    <dbReference type="NCBI Taxonomy" id="537013"/>
    <lineage>
        <taxon>Bacteria</taxon>
        <taxon>Bacillati</taxon>
        <taxon>Bacillota</taxon>
        <taxon>Clostridia</taxon>
        <taxon>Eubacteriales</taxon>
        <taxon>Oscillospiraceae</taxon>
        <taxon>Oscillospiraceae incertae sedis</taxon>
    </lineage>
</organism>